<feature type="region of interest" description="Disordered" evidence="6">
    <location>
        <begin position="186"/>
        <end position="215"/>
    </location>
</feature>
<dbReference type="SUPFAM" id="SSF69065">
    <property type="entry name" value="RNase III domain-like"/>
    <property type="match status" value="1"/>
</dbReference>
<accession>A0A5C3KID7</accession>
<dbReference type="OrthoDB" id="3353871at2759"/>
<dbReference type="GO" id="GO:0004525">
    <property type="term" value="F:ribonuclease III activity"/>
    <property type="evidence" value="ECO:0007669"/>
    <property type="project" value="InterPro"/>
</dbReference>
<dbReference type="Pfam" id="PF14622">
    <property type="entry name" value="Ribonucleas_3_3"/>
    <property type="match status" value="1"/>
</dbReference>
<proteinExistence type="predicted"/>
<keyword evidence="2" id="KW-0255">Endonuclease</keyword>
<name>A0A5C3KID7_COPMA</name>
<dbReference type="SUPFAM" id="SSF54768">
    <property type="entry name" value="dsRNA-binding domain-like"/>
    <property type="match status" value="1"/>
</dbReference>
<dbReference type="InterPro" id="IPR036389">
    <property type="entry name" value="RNase_III_sf"/>
</dbReference>
<dbReference type="GO" id="GO:0006396">
    <property type="term" value="P:RNA processing"/>
    <property type="evidence" value="ECO:0007669"/>
    <property type="project" value="InterPro"/>
</dbReference>
<dbReference type="InterPro" id="IPR000999">
    <property type="entry name" value="RNase_III_dom"/>
</dbReference>
<reference evidence="8 9" key="1">
    <citation type="journal article" date="2019" name="Nat. Ecol. Evol.">
        <title>Megaphylogeny resolves global patterns of mushroom evolution.</title>
        <authorList>
            <person name="Varga T."/>
            <person name="Krizsan K."/>
            <person name="Foldi C."/>
            <person name="Dima B."/>
            <person name="Sanchez-Garcia M."/>
            <person name="Sanchez-Ramirez S."/>
            <person name="Szollosi G.J."/>
            <person name="Szarkandi J.G."/>
            <person name="Papp V."/>
            <person name="Albert L."/>
            <person name="Andreopoulos W."/>
            <person name="Angelini C."/>
            <person name="Antonin V."/>
            <person name="Barry K.W."/>
            <person name="Bougher N.L."/>
            <person name="Buchanan P."/>
            <person name="Buyck B."/>
            <person name="Bense V."/>
            <person name="Catcheside P."/>
            <person name="Chovatia M."/>
            <person name="Cooper J."/>
            <person name="Damon W."/>
            <person name="Desjardin D."/>
            <person name="Finy P."/>
            <person name="Geml J."/>
            <person name="Haridas S."/>
            <person name="Hughes K."/>
            <person name="Justo A."/>
            <person name="Karasinski D."/>
            <person name="Kautmanova I."/>
            <person name="Kiss B."/>
            <person name="Kocsube S."/>
            <person name="Kotiranta H."/>
            <person name="LaButti K.M."/>
            <person name="Lechner B.E."/>
            <person name="Liimatainen K."/>
            <person name="Lipzen A."/>
            <person name="Lukacs Z."/>
            <person name="Mihaltcheva S."/>
            <person name="Morgado L.N."/>
            <person name="Niskanen T."/>
            <person name="Noordeloos M.E."/>
            <person name="Ohm R.A."/>
            <person name="Ortiz-Santana B."/>
            <person name="Ovrebo C."/>
            <person name="Racz N."/>
            <person name="Riley R."/>
            <person name="Savchenko A."/>
            <person name="Shiryaev A."/>
            <person name="Soop K."/>
            <person name="Spirin V."/>
            <person name="Szebenyi C."/>
            <person name="Tomsovsky M."/>
            <person name="Tulloss R.E."/>
            <person name="Uehling J."/>
            <person name="Grigoriev I.V."/>
            <person name="Vagvolgyi C."/>
            <person name="Papp T."/>
            <person name="Martin F.M."/>
            <person name="Miettinen O."/>
            <person name="Hibbett D.S."/>
            <person name="Nagy L.G."/>
        </authorList>
    </citation>
    <scope>NUCLEOTIDE SEQUENCE [LARGE SCALE GENOMIC DNA]</scope>
    <source>
        <strain evidence="8 9">CBS 121175</strain>
    </source>
</reference>
<dbReference type="AlphaFoldDB" id="A0A5C3KID7"/>
<keyword evidence="9" id="KW-1185">Reference proteome</keyword>
<dbReference type="GO" id="GO:0010468">
    <property type="term" value="P:regulation of gene expression"/>
    <property type="evidence" value="ECO:0007669"/>
    <property type="project" value="TreeGrafter"/>
</dbReference>
<evidence type="ECO:0000256" key="5">
    <source>
        <dbReference type="PROSITE-ProRule" id="PRU00266"/>
    </source>
</evidence>
<evidence type="ECO:0000256" key="4">
    <source>
        <dbReference type="ARBA" id="ARBA00022884"/>
    </source>
</evidence>
<dbReference type="Pfam" id="PF00035">
    <property type="entry name" value="dsrm"/>
    <property type="match status" value="1"/>
</dbReference>
<protein>
    <recommendedName>
        <fullName evidence="7">DRBM domain-containing protein</fullName>
    </recommendedName>
</protein>
<keyword evidence="4 5" id="KW-0694">RNA-binding</keyword>
<evidence type="ECO:0000256" key="2">
    <source>
        <dbReference type="ARBA" id="ARBA00022759"/>
    </source>
</evidence>
<dbReference type="InterPro" id="IPR014720">
    <property type="entry name" value="dsRBD_dom"/>
</dbReference>
<keyword evidence="3" id="KW-0378">Hydrolase</keyword>
<dbReference type="GO" id="GO:0005634">
    <property type="term" value="C:nucleus"/>
    <property type="evidence" value="ECO:0007669"/>
    <property type="project" value="TreeGrafter"/>
</dbReference>
<dbReference type="EMBL" id="ML210316">
    <property type="protein sequence ID" value="TFK20011.1"/>
    <property type="molecule type" value="Genomic_DNA"/>
</dbReference>
<dbReference type="PANTHER" id="PTHR11207">
    <property type="entry name" value="RIBONUCLEASE III"/>
    <property type="match status" value="1"/>
</dbReference>
<dbReference type="Gene3D" id="1.10.1520.10">
    <property type="entry name" value="Ribonuclease III domain"/>
    <property type="match status" value="1"/>
</dbReference>
<sequence>MATLPPLPKIEGDVELLLDVFTHESLRLPDTPLNEDYGDTNRLAALGAHVLELVVATHWFHAKGDGFLPADKLKEKIKESLSETTVNSWMNEYGLKSKLRIAPSAMKVVESNQEMRKVFETYVGAVYFRNRNGFQEIQSWISRLIDPTNASATLDSIPDHSAVQPPAHARAPAPAPAYTSQYGYNFSQYAQPPPPKSPPPPIPGPPQSQYASYSQAPAGSHLSMVSVALLNQKAAQNGLQVTYPAEHSGPPHAPTWNVRCCLNGREYGRGIGKSQKIAKEEAARHAWAAMGW</sequence>
<evidence type="ECO:0000256" key="6">
    <source>
        <dbReference type="SAM" id="MobiDB-lite"/>
    </source>
</evidence>
<organism evidence="8 9">
    <name type="scientific">Coprinopsis marcescibilis</name>
    <name type="common">Agaric fungus</name>
    <name type="synonym">Psathyrella marcescibilis</name>
    <dbReference type="NCBI Taxonomy" id="230819"/>
    <lineage>
        <taxon>Eukaryota</taxon>
        <taxon>Fungi</taxon>
        <taxon>Dikarya</taxon>
        <taxon>Basidiomycota</taxon>
        <taxon>Agaricomycotina</taxon>
        <taxon>Agaricomycetes</taxon>
        <taxon>Agaricomycetidae</taxon>
        <taxon>Agaricales</taxon>
        <taxon>Agaricineae</taxon>
        <taxon>Psathyrellaceae</taxon>
        <taxon>Coprinopsis</taxon>
    </lineage>
</organism>
<dbReference type="SMART" id="SM00535">
    <property type="entry name" value="RIBOc"/>
    <property type="match status" value="1"/>
</dbReference>
<evidence type="ECO:0000259" key="7">
    <source>
        <dbReference type="PROSITE" id="PS50137"/>
    </source>
</evidence>
<evidence type="ECO:0000256" key="3">
    <source>
        <dbReference type="ARBA" id="ARBA00022801"/>
    </source>
</evidence>
<dbReference type="CDD" id="cd00593">
    <property type="entry name" value="RIBOc"/>
    <property type="match status" value="1"/>
</dbReference>
<dbReference type="STRING" id="230819.A0A5C3KID7"/>
<feature type="compositionally biased region" description="Pro residues" evidence="6">
    <location>
        <begin position="191"/>
        <end position="206"/>
    </location>
</feature>
<keyword evidence="1" id="KW-0540">Nuclease</keyword>
<dbReference type="Proteomes" id="UP000307440">
    <property type="component" value="Unassembled WGS sequence"/>
</dbReference>
<dbReference type="SMART" id="SM00358">
    <property type="entry name" value="DSRM"/>
    <property type="match status" value="1"/>
</dbReference>
<dbReference type="GO" id="GO:0003725">
    <property type="term" value="F:double-stranded RNA binding"/>
    <property type="evidence" value="ECO:0007669"/>
    <property type="project" value="TreeGrafter"/>
</dbReference>
<dbReference type="PANTHER" id="PTHR11207:SF0">
    <property type="entry name" value="RIBONUCLEASE 3"/>
    <property type="match status" value="1"/>
</dbReference>
<evidence type="ECO:0000256" key="1">
    <source>
        <dbReference type="ARBA" id="ARBA00022722"/>
    </source>
</evidence>
<feature type="domain" description="DRBM" evidence="7">
    <location>
        <begin position="225"/>
        <end position="292"/>
    </location>
</feature>
<feature type="region of interest" description="Disordered" evidence="6">
    <location>
        <begin position="155"/>
        <end position="174"/>
    </location>
</feature>
<dbReference type="PROSITE" id="PS50137">
    <property type="entry name" value="DS_RBD"/>
    <property type="match status" value="1"/>
</dbReference>
<dbReference type="Gene3D" id="3.30.160.20">
    <property type="match status" value="1"/>
</dbReference>
<evidence type="ECO:0000313" key="8">
    <source>
        <dbReference type="EMBL" id="TFK20011.1"/>
    </source>
</evidence>
<gene>
    <name evidence="8" type="ORF">FA15DRAFT_673926</name>
</gene>
<evidence type="ECO:0000313" key="9">
    <source>
        <dbReference type="Proteomes" id="UP000307440"/>
    </source>
</evidence>